<feature type="domain" description="HTH gntR-type" evidence="4">
    <location>
        <begin position="39"/>
        <end position="106"/>
    </location>
</feature>
<dbReference type="STRING" id="735517.SAMN05444272_2735"/>
<dbReference type="PANTHER" id="PTHR43537">
    <property type="entry name" value="TRANSCRIPTIONAL REGULATOR, GNTR FAMILY"/>
    <property type="match status" value="1"/>
</dbReference>
<keyword evidence="6" id="KW-1185">Reference proteome</keyword>
<dbReference type="Pfam" id="PF00392">
    <property type="entry name" value="GntR"/>
    <property type="match status" value="1"/>
</dbReference>
<dbReference type="Gene3D" id="1.10.10.10">
    <property type="entry name" value="Winged helix-like DNA-binding domain superfamily/Winged helix DNA-binding domain"/>
    <property type="match status" value="1"/>
</dbReference>
<evidence type="ECO:0000256" key="2">
    <source>
        <dbReference type="ARBA" id="ARBA00023125"/>
    </source>
</evidence>
<gene>
    <name evidence="5" type="ORF">SAMN05444272_2735</name>
</gene>
<dbReference type="Gene3D" id="1.20.120.530">
    <property type="entry name" value="GntR ligand-binding domain-like"/>
    <property type="match status" value="1"/>
</dbReference>
<dbReference type="GO" id="GO:0003700">
    <property type="term" value="F:DNA-binding transcription factor activity"/>
    <property type="evidence" value="ECO:0007669"/>
    <property type="project" value="InterPro"/>
</dbReference>
<sequence>MGEDEFGVCLDLMTLQSMEIDADGQWMADPARSPKIRRISASEQIHSALRERIVALELAPGRGLSRQEIAEYYGVSQTPVRDAMLKLEEEGLLTVYPQSKTEVSKIDIVHARETQFLRLSLELEVARKLCLAGPDSVAEARKILMLQEEAVGEEGLERFSRLDWHFHRALCEAAGVVNLWSLITSRSGHIDRLRNLNLPDPGKPANILHYHQLILSAIAAGDVAATEAAVRGHLGGTLSQVEDIIARYPQFV</sequence>
<proteinExistence type="predicted"/>
<dbReference type="PROSITE" id="PS50949">
    <property type="entry name" value="HTH_GNTR"/>
    <property type="match status" value="1"/>
</dbReference>
<dbReference type="SMART" id="SM00345">
    <property type="entry name" value="HTH_GNTR"/>
    <property type="match status" value="1"/>
</dbReference>
<dbReference type="SUPFAM" id="SSF46785">
    <property type="entry name" value="Winged helix' DNA-binding domain"/>
    <property type="match status" value="1"/>
</dbReference>
<dbReference type="AlphaFoldDB" id="A0A1M7J5I5"/>
<keyword evidence="2" id="KW-0238">DNA-binding</keyword>
<dbReference type="Proteomes" id="UP000186002">
    <property type="component" value="Unassembled WGS sequence"/>
</dbReference>
<dbReference type="InterPro" id="IPR008920">
    <property type="entry name" value="TF_FadR/GntR_C"/>
</dbReference>
<evidence type="ECO:0000259" key="4">
    <source>
        <dbReference type="PROSITE" id="PS50949"/>
    </source>
</evidence>
<dbReference type="SUPFAM" id="SSF48008">
    <property type="entry name" value="GntR ligand-binding domain-like"/>
    <property type="match status" value="1"/>
</dbReference>
<evidence type="ECO:0000256" key="1">
    <source>
        <dbReference type="ARBA" id="ARBA00023015"/>
    </source>
</evidence>
<keyword evidence="3" id="KW-0804">Transcription</keyword>
<dbReference type="EMBL" id="FRBW01000002">
    <property type="protein sequence ID" value="SHM48256.1"/>
    <property type="molecule type" value="Genomic_DNA"/>
</dbReference>
<protein>
    <submittedName>
        <fullName evidence="5">Transcriptional regulator, GntR family</fullName>
    </submittedName>
</protein>
<evidence type="ECO:0000313" key="6">
    <source>
        <dbReference type="Proteomes" id="UP000186002"/>
    </source>
</evidence>
<dbReference type="CDD" id="cd07377">
    <property type="entry name" value="WHTH_GntR"/>
    <property type="match status" value="1"/>
</dbReference>
<name>A0A1M7J5I5_9HYPH</name>
<dbReference type="InterPro" id="IPR036390">
    <property type="entry name" value="WH_DNA-bd_sf"/>
</dbReference>
<dbReference type="Pfam" id="PF07729">
    <property type="entry name" value="FCD"/>
    <property type="match status" value="1"/>
</dbReference>
<dbReference type="PANTHER" id="PTHR43537:SF45">
    <property type="entry name" value="GNTR FAMILY REGULATORY PROTEIN"/>
    <property type="match status" value="1"/>
</dbReference>
<dbReference type="InterPro" id="IPR036388">
    <property type="entry name" value="WH-like_DNA-bd_sf"/>
</dbReference>
<evidence type="ECO:0000256" key="3">
    <source>
        <dbReference type="ARBA" id="ARBA00023163"/>
    </source>
</evidence>
<accession>A0A1M7J5I5</accession>
<dbReference type="InterPro" id="IPR011711">
    <property type="entry name" value="GntR_C"/>
</dbReference>
<reference evidence="5 6" key="1">
    <citation type="submission" date="2016-11" db="EMBL/GenBank/DDBJ databases">
        <authorList>
            <person name="Jaros S."/>
            <person name="Januszkiewicz K."/>
            <person name="Wedrychowicz H."/>
        </authorList>
    </citation>
    <scope>NUCLEOTIDE SEQUENCE [LARGE SCALE GENOMIC DNA]</scope>
    <source>
        <strain evidence="5 6">DSM 22153</strain>
    </source>
</reference>
<dbReference type="GO" id="GO:0003677">
    <property type="term" value="F:DNA binding"/>
    <property type="evidence" value="ECO:0007669"/>
    <property type="project" value="UniProtKB-KW"/>
</dbReference>
<keyword evidence="1" id="KW-0805">Transcription regulation</keyword>
<dbReference type="InterPro" id="IPR000524">
    <property type="entry name" value="Tscrpt_reg_HTH_GntR"/>
</dbReference>
<dbReference type="SMART" id="SM00895">
    <property type="entry name" value="FCD"/>
    <property type="match status" value="1"/>
</dbReference>
<evidence type="ECO:0000313" key="5">
    <source>
        <dbReference type="EMBL" id="SHM48256.1"/>
    </source>
</evidence>
<organism evidence="5 6">
    <name type="scientific">Roseibium suaedae</name>
    <dbReference type="NCBI Taxonomy" id="735517"/>
    <lineage>
        <taxon>Bacteria</taxon>
        <taxon>Pseudomonadati</taxon>
        <taxon>Pseudomonadota</taxon>
        <taxon>Alphaproteobacteria</taxon>
        <taxon>Hyphomicrobiales</taxon>
        <taxon>Stappiaceae</taxon>
        <taxon>Roseibium</taxon>
    </lineage>
</organism>